<keyword evidence="1" id="KW-0472">Membrane</keyword>
<accession>A0A120AH65</accession>
<evidence type="ECO:0000313" key="3">
    <source>
        <dbReference type="Proteomes" id="UP000023435"/>
    </source>
</evidence>
<dbReference type="Proteomes" id="UP000023435">
    <property type="component" value="Unassembled WGS sequence"/>
</dbReference>
<name>A0A120AH65_9GAMM</name>
<keyword evidence="1" id="KW-0812">Transmembrane</keyword>
<keyword evidence="3" id="KW-1185">Reference proteome</keyword>
<dbReference type="EMBL" id="JAJA02000001">
    <property type="protein sequence ID" value="KWS05662.1"/>
    <property type="molecule type" value="Genomic_DNA"/>
</dbReference>
<feature type="transmembrane region" description="Helical" evidence="1">
    <location>
        <begin position="52"/>
        <end position="71"/>
    </location>
</feature>
<dbReference type="AlphaFoldDB" id="A0A120AH65"/>
<sequence>MQTPEQRNQLDEQTCRMICPISAAMVGVCLTGIGLLRVVAAVERTATLADDLLALDAILFLVATLVSYFALRVPKRLHRLERIADAAFIASMTLLTAVCFFITYSVQT</sequence>
<evidence type="ECO:0000256" key="1">
    <source>
        <dbReference type="SAM" id="Phobius"/>
    </source>
</evidence>
<protein>
    <submittedName>
        <fullName evidence="2">Uncharacterized protein</fullName>
    </submittedName>
</protein>
<organism evidence="2 3">
    <name type="scientific">Lysobacter capsici AZ78</name>
    <dbReference type="NCBI Taxonomy" id="1444315"/>
    <lineage>
        <taxon>Bacteria</taxon>
        <taxon>Pseudomonadati</taxon>
        <taxon>Pseudomonadota</taxon>
        <taxon>Gammaproteobacteria</taxon>
        <taxon>Lysobacterales</taxon>
        <taxon>Lysobacteraceae</taxon>
        <taxon>Lysobacter</taxon>
    </lineage>
</organism>
<keyword evidence="1" id="KW-1133">Transmembrane helix</keyword>
<comment type="caution">
    <text evidence="2">The sequence shown here is derived from an EMBL/GenBank/DDBJ whole genome shotgun (WGS) entry which is preliminary data.</text>
</comment>
<dbReference type="RefSeq" id="WP_036105392.1">
    <property type="nucleotide sequence ID" value="NZ_JAJA02000001.1"/>
</dbReference>
<dbReference type="GeneID" id="97905997"/>
<reference evidence="2 3" key="1">
    <citation type="journal article" date="2014" name="Genome Announc.">
        <title>Draft Genome Sequence of Lysobacter capsici AZ78, a Bacterium Antagonistic to Plant-Pathogenic Oomycetes.</title>
        <authorList>
            <person name="Puopolo G."/>
            <person name="Sonego P."/>
            <person name="Engelen K."/>
            <person name="Pertot I."/>
        </authorList>
    </citation>
    <scope>NUCLEOTIDE SEQUENCE [LARGE SCALE GENOMIC DNA]</scope>
    <source>
        <strain evidence="2 3">AZ78</strain>
    </source>
</reference>
<feature type="transmembrane region" description="Helical" evidence="1">
    <location>
        <begin position="21"/>
        <end position="40"/>
    </location>
</feature>
<evidence type="ECO:0000313" key="2">
    <source>
        <dbReference type="EMBL" id="KWS05662.1"/>
    </source>
</evidence>
<proteinExistence type="predicted"/>
<gene>
    <name evidence="2" type="ORF">AZ78_3214</name>
</gene>
<feature type="transmembrane region" description="Helical" evidence="1">
    <location>
        <begin position="83"/>
        <end position="106"/>
    </location>
</feature>
<dbReference type="OrthoDB" id="8563419at2"/>